<dbReference type="InterPro" id="IPR011356">
    <property type="entry name" value="Leucine_aapep/pepB"/>
</dbReference>
<evidence type="ECO:0000256" key="2">
    <source>
        <dbReference type="ARBA" id="ARBA00000967"/>
    </source>
</evidence>
<dbReference type="OrthoDB" id="9809354at2"/>
<dbReference type="PATRIC" id="fig|1579979.3.peg.470"/>
<keyword evidence="10" id="KW-1185">Reference proteome</keyword>
<dbReference type="AlphaFoldDB" id="A0A0K0XT07"/>
<comment type="cofactor">
    <cofactor evidence="8">
        <name>Mn(2+)</name>
        <dbReference type="ChEBI" id="CHEBI:29035"/>
    </cofactor>
    <text evidence="8">Binds 2 manganese ions per subunit.</text>
</comment>
<keyword evidence="8" id="KW-0963">Cytoplasm</keyword>
<keyword evidence="7 8" id="KW-0464">Manganese</keyword>
<feature type="binding site" evidence="8">
    <location>
        <position position="268"/>
    </location>
    <ligand>
        <name>Mn(2+)</name>
        <dbReference type="ChEBI" id="CHEBI:29035"/>
        <label>1</label>
    </ligand>
</feature>
<comment type="function">
    <text evidence="8">Presumably involved in the processing and regular turnover of intracellular proteins. Catalyzes the removal of unsubstituted N-terminal amino acids from various peptides.</text>
</comment>
<evidence type="ECO:0000256" key="5">
    <source>
        <dbReference type="ARBA" id="ARBA00022670"/>
    </source>
</evidence>
<dbReference type="STRING" id="1579979.WM2015_467"/>
<dbReference type="EC" id="3.4.11.1" evidence="8"/>
<dbReference type="Pfam" id="PF00883">
    <property type="entry name" value="Peptidase_M17"/>
    <property type="match status" value="1"/>
</dbReference>
<evidence type="ECO:0000256" key="1">
    <source>
        <dbReference type="ARBA" id="ARBA00000135"/>
    </source>
</evidence>
<accession>A0A0K0XT07</accession>
<dbReference type="Gene3D" id="3.40.220.10">
    <property type="entry name" value="Leucine Aminopeptidase, subunit E, domain 1"/>
    <property type="match status" value="1"/>
</dbReference>
<dbReference type="PROSITE" id="PS00631">
    <property type="entry name" value="CYTOSOL_AP"/>
    <property type="match status" value="1"/>
</dbReference>
<evidence type="ECO:0000256" key="7">
    <source>
        <dbReference type="ARBA" id="ARBA00023211"/>
    </source>
</evidence>
<evidence type="ECO:0000256" key="4">
    <source>
        <dbReference type="ARBA" id="ARBA00022438"/>
    </source>
</evidence>
<dbReference type="PRINTS" id="PR00481">
    <property type="entry name" value="LAMNOPPTDASE"/>
</dbReference>
<keyword evidence="8" id="KW-0479">Metal-binding</keyword>
<comment type="catalytic activity">
    <reaction evidence="2 8">
        <text>Release of an N-terminal amino acid, preferentially leucine, but not glutamic or aspartic acids.</text>
        <dbReference type="EC" id="3.4.11.10"/>
    </reaction>
</comment>
<comment type="similarity">
    <text evidence="3 8">Belongs to the peptidase M17 family.</text>
</comment>
<sequence>MQFTTRTDSIRDLATDCLIIGVAMGQAFEGDLADINEAGGGLLQRLDIDGELPRKAGKTLMLHAPAGLTASRLLVVGLGKPEKLDGIAFVKAVQAAGKALRQSRARNAHCLLAEATVTDRGADWKIRQAALALAHADYVYDATKKPGEDAAPATATVSFPEAPGVTEQLALASALGAGIGRARGLGDLPPNLCTPVFLADVAQSLAKEIDGLEAEVLDERQMAELNMGALLAVGQGSANPPRLIRLRWRGGAEGEAPLAMVGKGVTFDTGGISLKPRELMEQMKFDMCGAAATIGAMEAVARLKLPINVDGVVAAVENMPDGKAYRPGDVITAMNGKTIEVHNTDAEGRMILADAIYWTGQNSQPKMMVDIATLTGACVVALGHHASGVMTQDDELAGELLAAGDRAADRAWRLPLWDDYQEQIETPFADMKNIGGMPAGSITAGCFLSRFADGQRWAHIDIAGSAWRWGKPESATGRPVGMLVEWLIGHAGGWDALGA</sequence>
<proteinExistence type="inferred from homology"/>
<name>A0A0K0XT07_9GAMM</name>
<evidence type="ECO:0000256" key="8">
    <source>
        <dbReference type="HAMAP-Rule" id="MF_00181"/>
    </source>
</evidence>
<dbReference type="NCBIfam" id="NF002074">
    <property type="entry name" value="PRK00913.1-4"/>
    <property type="match status" value="1"/>
</dbReference>
<keyword evidence="5 8" id="KW-0645">Protease</keyword>
<feature type="binding site" evidence="8">
    <location>
        <position position="347"/>
    </location>
    <ligand>
        <name>Mn(2+)</name>
        <dbReference type="ChEBI" id="CHEBI:29035"/>
        <label>2</label>
    </ligand>
</feature>
<feature type="binding site" evidence="8">
    <location>
        <position position="268"/>
    </location>
    <ligand>
        <name>Mn(2+)</name>
        <dbReference type="ChEBI" id="CHEBI:29035"/>
        <label>2</label>
    </ligand>
</feature>
<feature type="binding site" evidence="8">
    <location>
        <position position="347"/>
    </location>
    <ligand>
        <name>Mn(2+)</name>
        <dbReference type="ChEBI" id="CHEBI:29035"/>
        <label>1</label>
    </ligand>
</feature>
<dbReference type="InterPro" id="IPR023042">
    <property type="entry name" value="Peptidase_M17_leu_NH2_pept"/>
</dbReference>
<feature type="active site" evidence="8">
    <location>
        <position position="349"/>
    </location>
</feature>
<keyword evidence="4 8" id="KW-0031">Aminopeptidase</keyword>
<gene>
    <name evidence="8" type="primary">pepA</name>
    <name evidence="9" type="ORF">WM2015_467</name>
</gene>
<feature type="binding site" evidence="8">
    <location>
        <position position="263"/>
    </location>
    <ligand>
        <name>Mn(2+)</name>
        <dbReference type="ChEBI" id="CHEBI:29035"/>
        <label>2</label>
    </ligand>
</feature>
<comment type="subcellular location">
    <subcellularLocation>
        <location evidence="8">Cytoplasm</location>
    </subcellularLocation>
</comment>
<dbReference type="GO" id="GO:0006508">
    <property type="term" value="P:proteolysis"/>
    <property type="evidence" value="ECO:0007669"/>
    <property type="project" value="UniProtKB-KW"/>
</dbReference>
<dbReference type="EC" id="3.4.11.10" evidence="8"/>
<feature type="binding site" evidence="8">
    <location>
        <position position="286"/>
    </location>
    <ligand>
        <name>Mn(2+)</name>
        <dbReference type="ChEBI" id="CHEBI:29035"/>
        <label>2</label>
    </ligand>
</feature>
<dbReference type="SUPFAM" id="SSF52949">
    <property type="entry name" value="Macro domain-like"/>
    <property type="match status" value="1"/>
</dbReference>
<dbReference type="Gene3D" id="3.40.630.10">
    <property type="entry name" value="Zn peptidases"/>
    <property type="match status" value="1"/>
</dbReference>
<evidence type="ECO:0000256" key="6">
    <source>
        <dbReference type="ARBA" id="ARBA00022801"/>
    </source>
</evidence>
<dbReference type="PANTHER" id="PTHR11963:SF23">
    <property type="entry name" value="CYTOSOL AMINOPEPTIDASE"/>
    <property type="match status" value="1"/>
</dbReference>
<comment type="catalytic activity">
    <reaction evidence="1 8">
        <text>Release of an N-terminal amino acid, Xaa-|-Yaa-, in which Xaa is preferably Leu, but may be other amino acids including Pro although not Arg or Lys, and Yaa may be Pro. Amino acid amides and methyl esters are also readily hydrolyzed, but rates on arylamides are exceedingly low.</text>
        <dbReference type="EC" id="3.4.11.1"/>
    </reaction>
</comment>
<dbReference type="GO" id="GO:0070006">
    <property type="term" value="F:metalloaminopeptidase activity"/>
    <property type="evidence" value="ECO:0007669"/>
    <property type="project" value="InterPro"/>
</dbReference>
<organism evidence="9 10">
    <name type="scientific">Wenzhouxiangella marina</name>
    <dbReference type="NCBI Taxonomy" id="1579979"/>
    <lineage>
        <taxon>Bacteria</taxon>
        <taxon>Pseudomonadati</taxon>
        <taxon>Pseudomonadota</taxon>
        <taxon>Gammaproteobacteria</taxon>
        <taxon>Chromatiales</taxon>
        <taxon>Wenzhouxiangellaceae</taxon>
        <taxon>Wenzhouxiangella</taxon>
    </lineage>
</organism>
<dbReference type="Pfam" id="PF02789">
    <property type="entry name" value="Peptidase_M17_N"/>
    <property type="match status" value="1"/>
</dbReference>
<dbReference type="GO" id="GO:0005737">
    <property type="term" value="C:cytoplasm"/>
    <property type="evidence" value="ECO:0007669"/>
    <property type="project" value="UniProtKB-SubCell"/>
</dbReference>
<dbReference type="KEGG" id="wma:WM2015_467"/>
<dbReference type="PANTHER" id="PTHR11963">
    <property type="entry name" value="LEUCINE AMINOPEPTIDASE-RELATED"/>
    <property type="match status" value="1"/>
</dbReference>
<dbReference type="HAMAP" id="MF_00181">
    <property type="entry name" value="Cytosol_peptidase_M17"/>
    <property type="match status" value="1"/>
</dbReference>
<dbReference type="InterPro" id="IPR008283">
    <property type="entry name" value="Peptidase_M17_N"/>
</dbReference>
<evidence type="ECO:0000313" key="10">
    <source>
        <dbReference type="Proteomes" id="UP000066624"/>
    </source>
</evidence>
<keyword evidence="6 8" id="KW-0378">Hydrolase</keyword>
<evidence type="ECO:0000313" key="9">
    <source>
        <dbReference type="EMBL" id="AKS40849.1"/>
    </source>
</evidence>
<dbReference type="RefSeq" id="WP_049724525.1">
    <property type="nucleotide sequence ID" value="NZ_CP012154.1"/>
</dbReference>
<dbReference type="Proteomes" id="UP000066624">
    <property type="component" value="Chromosome"/>
</dbReference>
<feature type="active site" evidence="8">
    <location>
        <position position="275"/>
    </location>
</feature>
<dbReference type="CDD" id="cd00433">
    <property type="entry name" value="Peptidase_M17"/>
    <property type="match status" value="1"/>
</dbReference>
<protein>
    <recommendedName>
        <fullName evidence="8">Probable cytosol aminopeptidase</fullName>
        <ecNumber evidence="8">3.4.11.1</ecNumber>
    </recommendedName>
    <alternativeName>
        <fullName evidence="8">Leucine aminopeptidase</fullName>
        <shortName evidence="8">LAP</shortName>
        <ecNumber evidence="8">3.4.11.10</ecNumber>
    </alternativeName>
    <alternativeName>
        <fullName evidence="8">Leucyl aminopeptidase</fullName>
    </alternativeName>
</protein>
<dbReference type="EMBL" id="CP012154">
    <property type="protein sequence ID" value="AKS40849.1"/>
    <property type="molecule type" value="Genomic_DNA"/>
</dbReference>
<reference evidence="10" key="1">
    <citation type="submission" date="2015-07" db="EMBL/GenBank/DDBJ databases">
        <authorList>
            <person name="Kim K.M."/>
        </authorList>
    </citation>
    <scope>NUCLEOTIDE SEQUENCE [LARGE SCALE GENOMIC DNA]</scope>
    <source>
        <strain evidence="10">KCTC 42284</strain>
    </source>
</reference>
<dbReference type="InterPro" id="IPR043472">
    <property type="entry name" value="Macro_dom-like"/>
</dbReference>
<dbReference type="GO" id="GO:0030145">
    <property type="term" value="F:manganese ion binding"/>
    <property type="evidence" value="ECO:0007669"/>
    <property type="project" value="UniProtKB-UniRule"/>
</dbReference>
<feature type="binding site" evidence="8">
    <location>
        <position position="345"/>
    </location>
    <ligand>
        <name>Mn(2+)</name>
        <dbReference type="ChEBI" id="CHEBI:29035"/>
        <label>1</label>
    </ligand>
</feature>
<evidence type="ECO:0000256" key="3">
    <source>
        <dbReference type="ARBA" id="ARBA00009528"/>
    </source>
</evidence>
<dbReference type="InterPro" id="IPR000819">
    <property type="entry name" value="Peptidase_M17_C"/>
</dbReference>
<dbReference type="SUPFAM" id="SSF53187">
    <property type="entry name" value="Zn-dependent exopeptidases"/>
    <property type="match status" value="1"/>
</dbReference>